<dbReference type="Pfam" id="PF04901">
    <property type="entry name" value="RAMP"/>
    <property type="match status" value="1"/>
</dbReference>
<comment type="subcellular location">
    <subcellularLocation>
        <location evidence="1">Cell membrane</location>
        <topology evidence="1">Single-pass type I membrane protein</topology>
    </subcellularLocation>
</comment>
<evidence type="ECO:0000256" key="6">
    <source>
        <dbReference type="ARBA" id="ARBA00022729"/>
    </source>
</evidence>
<evidence type="ECO:0000256" key="2">
    <source>
        <dbReference type="ARBA" id="ARBA00007087"/>
    </source>
</evidence>
<dbReference type="GO" id="GO:0009986">
    <property type="term" value="C:cell surface"/>
    <property type="evidence" value="ECO:0007669"/>
    <property type="project" value="TreeGrafter"/>
</dbReference>
<evidence type="ECO:0000256" key="8">
    <source>
        <dbReference type="ARBA" id="ARBA00023136"/>
    </source>
</evidence>
<dbReference type="Gene3D" id="1.10.150.510">
    <property type="entry name" value="Receptor activity modifying family"/>
    <property type="match status" value="1"/>
</dbReference>
<comment type="similarity">
    <text evidence="2">Belongs to the RAMP family.</text>
</comment>
<dbReference type="GO" id="GO:0032870">
    <property type="term" value="P:cellular response to hormone stimulus"/>
    <property type="evidence" value="ECO:0007669"/>
    <property type="project" value="TreeGrafter"/>
</dbReference>
<dbReference type="AlphaFoldDB" id="Q4SK69"/>
<evidence type="ECO:0000256" key="12">
    <source>
        <dbReference type="SAM" id="SignalP"/>
    </source>
</evidence>
<keyword evidence="10" id="KW-0675">Receptor</keyword>
<dbReference type="GO" id="GO:0008277">
    <property type="term" value="P:regulation of G protein-coupled receptor signaling pathway"/>
    <property type="evidence" value="ECO:0007669"/>
    <property type="project" value="InterPro"/>
</dbReference>
<keyword evidence="5 11" id="KW-0812">Transmembrane</keyword>
<dbReference type="GO" id="GO:0031623">
    <property type="term" value="P:receptor internalization"/>
    <property type="evidence" value="ECO:0007669"/>
    <property type="project" value="TreeGrafter"/>
</dbReference>
<feature type="chain" id="PRO_5004243819" evidence="12">
    <location>
        <begin position="18"/>
        <end position="137"/>
    </location>
</feature>
<evidence type="ECO:0000256" key="9">
    <source>
        <dbReference type="ARBA" id="ARBA00023157"/>
    </source>
</evidence>
<accession>Q4SK69</accession>
<dbReference type="GO" id="GO:0072659">
    <property type="term" value="P:protein localization to plasma membrane"/>
    <property type="evidence" value="ECO:0007669"/>
    <property type="project" value="TreeGrafter"/>
</dbReference>
<dbReference type="GO" id="GO:0015026">
    <property type="term" value="F:coreceptor activity"/>
    <property type="evidence" value="ECO:0007669"/>
    <property type="project" value="InterPro"/>
</dbReference>
<name>Q4SK69_TETNG</name>
<dbReference type="EMBL" id="CAAE01014570">
    <property type="protein sequence ID" value="CAF98963.1"/>
    <property type="molecule type" value="Genomic_DNA"/>
</dbReference>
<evidence type="ECO:0000256" key="11">
    <source>
        <dbReference type="SAM" id="Phobius"/>
    </source>
</evidence>
<gene>
    <name evidence="13" type="ORF">GSTENG00016852001</name>
</gene>
<keyword evidence="9" id="KW-1015">Disulfide bond</keyword>
<evidence type="ECO:0000256" key="5">
    <source>
        <dbReference type="ARBA" id="ARBA00022692"/>
    </source>
</evidence>
<dbReference type="KEGG" id="tng:GSTEN00016852G001"/>
<dbReference type="PANTHER" id="PTHR14076">
    <property type="entry name" value="RECEPTOR ACTIVITY MODIFYING PROTEIN RAMP"/>
    <property type="match status" value="1"/>
</dbReference>
<dbReference type="GO" id="GO:0007186">
    <property type="term" value="P:G protein-coupled receptor signaling pathway"/>
    <property type="evidence" value="ECO:0007669"/>
    <property type="project" value="TreeGrafter"/>
</dbReference>
<dbReference type="GO" id="GO:0006816">
    <property type="term" value="P:calcium ion transport"/>
    <property type="evidence" value="ECO:0007669"/>
    <property type="project" value="TreeGrafter"/>
</dbReference>
<organism evidence="13">
    <name type="scientific">Tetraodon nigroviridis</name>
    <name type="common">Spotted green pufferfish</name>
    <name type="synonym">Chelonodon nigroviridis</name>
    <dbReference type="NCBI Taxonomy" id="99883"/>
    <lineage>
        <taxon>Eukaryota</taxon>
        <taxon>Metazoa</taxon>
        <taxon>Chordata</taxon>
        <taxon>Craniata</taxon>
        <taxon>Vertebrata</taxon>
        <taxon>Euteleostomi</taxon>
        <taxon>Actinopterygii</taxon>
        <taxon>Neopterygii</taxon>
        <taxon>Teleostei</taxon>
        <taxon>Neoteleostei</taxon>
        <taxon>Acanthomorphata</taxon>
        <taxon>Eupercaria</taxon>
        <taxon>Tetraodontiformes</taxon>
        <taxon>Tetradontoidea</taxon>
        <taxon>Tetraodontidae</taxon>
        <taxon>Tetraodon</taxon>
    </lineage>
</organism>
<evidence type="ECO:0000256" key="10">
    <source>
        <dbReference type="ARBA" id="ARBA00023170"/>
    </source>
</evidence>
<evidence type="ECO:0000256" key="7">
    <source>
        <dbReference type="ARBA" id="ARBA00022989"/>
    </source>
</evidence>
<comment type="caution">
    <text evidence="13">The sequence shown here is derived from an EMBL/GenBank/DDBJ whole genome shotgun (WGS) entry which is preliminary data.</text>
</comment>
<reference evidence="13" key="1">
    <citation type="journal article" date="2004" name="Nature">
        <title>Genome duplication in the teleost fish Tetraodon nigroviridis reveals the early vertebrate proto-karyotype.</title>
        <authorList>
            <person name="Jaillon O."/>
            <person name="Aury J.-M."/>
            <person name="Brunet F."/>
            <person name="Petit J.-L."/>
            <person name="Stange-Thomann N."/>
            <person name="Mauceli E."/>
            <person name="Bouneau L."/>
            <person name="Fischer C."/>
            <person name="Ozouf-Costaz C."/>
            <person name="Bernot A."/>
            <person name="Nicaud S."/>
            <person name="Jaffe D."/>
            <person name="Fisher S."/>
            <person name="Lutfalla G."/>
            <person name="Dossat C."/>
            <person name="Segurens B."/>
            <person name="Dasilva C."/>
            <person name="Salanoubat M."/>
            <person name="Levy M."/>
            <person name="Boudet N."/>
            <person name="Castellano S."/>
            <person name="Anthouard V."/>
            <person name="Jubin C."/>
            <person name="Castelli V."/>
            <person name="Katinka M."/>
            <person name="Vacherie B."/>
            <person name="Biemont C."/>
            <person name="Skalli Z."/>
            <person name="Cattolico L."/>
            <person name="Poulain J."/>
            <person name="De Berardinis V."/>
            <person name="Cruaud C."/>
            <person name="Duprat S."/>
            <person name="Brottier P."/>
            <person name="Coutanceau J.-P."/>
            <person name="Gouzy J."/>
            <person name="Parra G."/>
            <person name="Lardier G."/>
            <person name="Chapple C."/>
            <person name="McKernan K.J."/>
            <person name="McEwan P."/>
            <person name="Bosak S."/>
            <person name="Kellis M."/>
            <person name="Volff J.-N."/>
            <person name="Guigo R."/>
            <person name="Zody M.C."/>
            <person name="Mesirov J."/>
            <person name="Lindblad-Toh K."/>
            <person name="Birren B."/>
            <person name="Nusbaum C."/>
            <person name="Kahn D."/>
            <person name="Robinson-Rechavi M."/>
            <person name="Laudet V."/>
            <person name="Schachter V."/>
            <person name="Quetier F."/>
            <person name="Saurin W."/>
            <person name="Scarpelli C."/>
            <person name="Wincker P."/>
            <person name="Lander E.S."/>
            <person name="Weissenbach J."/>
            <person name="Roest Crollius H."/>
        </authorList>
    </citation>
    <scope>NUCLEOTIDE SEQUENCE [LARGE SCALE GENOMIC DNA]</scope>
</reference>
<feature type="signal peptide" evidence="12">
    <location>
        <begin position="1"/>
        <end position="17"/>
    </location>
</feature>
<sequence length="137" mass="15296">MLLTALPVVLLICSGTAVKINIPPCDQHMFNSNVEDCLSDFNTSLEMSDHQYSCPWPAVKPMYYKLKLCVDNLAITSSCMGHRSLGDFFLKVHNMYFSSCGEVRDPPLTTVILLIGPLTLLTLVLPHFCVFLTTRDP</sequence>
<reference evidence="13" key="2">
    <citation type="submission" date="2004-02" db="EMBL/GenBank/DDBJ databases">
        <authorList>
            <consortium name="Genoscope"/>
            <consortium name="Whitehead Institute Centre for Genome Research"/>
        </authorList>
    </citation>
    <scope>NUCLEOTIDE SEQUENCE</scope>
</reference>
<keyword evidence="4" id="KW-1003">Cell membrane</keyword>
<dbReference type="GO" id="GO:0005886">
    <property type="term" value="C:plasma membrane"/>
    <property type="evidence" value="ECO:0007669"/>
    <property type="project" value="UniProtKB-SubCell"/>
</dbReference>
<dbReference type="OrthoDB" id="8846921at2759"/>
<keyword evidence="7 11" id="KW-1133">Transmembrane helix</keyword>
<evidence type="ECO:0000256" key="1">
    <source>
        <dbReference type="ARBA" id="ARBA00004251"/>
    </source>
</evidence>
<evidence type="ECO:0000256" key="3">
    <source>
        <dbReference type="ARBA" id="ARBA00022448"/>
    </source>
</evidence>
<proteinExistence type="inferred from homology"/>
<keyword evidence="3" id="KW-0813">Transport</keyword>
<protein>
    <submittedName>
        <fullName evidence="13">(spotted green pufferfish) hypothetical protein</fullName>
    </submittedName>
</protein>
<dbReference type="InterPro" id="IPR038126">
    <property type="entry name" value="RAMP_sf"/>
</dbReference>
<evidence type="ECO:0000256" key="4">
    <source>
        <dbReference type="ARBA" id="ARBA00022475"/>
    </source>
</evidence>
<dbReference type="PANTHER" id="PTHR14076:SF7">
    <property type="entry name" value="RECEPTOR ACTIVITY-MODIFYING PROTEIN 1-LIKE"/>
    <property type="match status" value="1"/>
</dbReference>
<evidence type="ECO:0000313" key="13">
    <source>
        <dbReference type="EMBL" id="CAF98963.1"/>
    </source>
</evidence>
<keyword evidence="6 12" id="KW-0732">Signal</keyword>
<dbReference type="InterPro" id="IPR006985">
    <property type="entry name" value="RAMP"/>
</dbReference>
<dbReference type="GO" id="GO:0006886">
    <property type="term" value="P:intracellular protein transport"/>
    <property type="evidence" value="ECO:0007669"/>
    <property type="project" value="InterPro"/>
</dbReference>
<keyword evidence="8 11" id="KW-0472">Membrane</keyword>
<feature type="transmembrane region" description="Helical" evidence="11">
    <location>
        <begin position="108"/>
        <end position="132"/>
    </location>
</feature>
<dbReference type="GO" id="GO:0043235">
    <property type="term" value="C:receptor complex"/>
    <property type="evidence" value="ECO:0007669"/>
    <property type="project" value="TreeGrafter"/>
</dbReference>